<name>A0ABD1LGG1_9FABA</name>
<reference evidence="1 2" key="1">
    <citation type="submission" date="2024-08" db="EMBL/GenBank/DDBJ databases">
        <title>Insights into the chromosomal genome structure of Flemingia macrophylla.</title>
        <authorList>
            <person name="Ding Y."/>
            <person name="Zhao Y."/>
            <person name="Bi W."/>
            <person name="Wu M."/>
            <person name="Zhao G."/>
            <person name="Gong Y."/>
            <person name="Li W."/>
            <person name="Zhang P."/>
        </authorList>
    </citation>
    <scope>NUCLEOTIDE SEQUENCE [LARGE SCALE GENOMIC DNA]</scope>
    <source>
        <strain evidence="1">DYQJB</strain>
        <tissue evidence="1">Leaf</tissue>
    </source>
</reference>
<proteinExistence type="predicted"/>
<gene>
    <name evidence="1" type="ORF">Fmac_027009</name>
</gene>
<keyword evidence="2" id="KW-1185">Reference proteome</keyword>
<dbReference type="AlphaFoldDB" id="A0ABD1LGG1"/>
<sequence>MEGGDTVLLACGEVVHFCVIRLATKSSTEHFVPTMSVRTNPMKAIPLMLKRLRMSKITMPPDKSVDANLEELISQLEKIKDLFKIVKDNEMNSLTH</sequence>
<organism evidence="1 2">
    <name type="scientific">Flemingia macrophylla</name>
    <dbReference type="NCBI Taxonomy" id="520843"/>
    <lineage>
        <taxon>Eukaryota</taxon>
        <taxon>Viridiplantae</taxon>
        <taxon>Streptophyta</taxon>
        <taxon>Embryophyta</taxon>
        <taxon>Tracheophyta</taxon>
        <taxon>Spermatophyta</taxon>
        <taxon>Magnoliopsida</taxon>
        <taxon>eudicotyledons</taxon>
        <taxon>Gunneridae</taxon>
        <taxon>Pentapetalae</taxon>
        <taxon>rosids</taxon>
        <taxon>fabids</taxon>
        <taxon>Fabales</taxon>
        <taxon>Fabaceae</taxon>
        <taxon>Papilionoideae</taxon>
        <taxon>50 kb inversion clade</taxon>
        <taxon>NPAAA clade</taxon>
        <taxon>indigoferoid/millettioid clade</taxon>
        <taxon>Phaseoleae</taxon>
        <taxon>Flemingia</taxon>
    </lineage>
</organism>
<accession>A0ABD1LGG1</accession>
<dbReference type="EMBL" id="JBGMDY010000009">
    <property type="protein sequence ID" value="KAL2322630.1"/>
    <property type="molecule type" value="Genomic_DNA"/>
</dbReference>
<protein>
    <submittedName>
        <fullName evidence="1">Uncharacterized protein</fullName>
    </submittedName>
</protein>
<evidence type="ECO:0000313" key="1">
    <source>
        <dbReference type="EMBL" id="KAL2322630.1"/>
    </source>
</evidence>
<dbReference type="Proteomes" id="UP001603857">
    <property type="component" value="Unassembled WGS sequence"/>
</dbReference>
<evidence type="ECO:0000313" key="2">
    <source>
        <dbReference type="Proteomes" id="UP001603857"/>
    </source>
</evidence>
<comment type="caution">
    <text evidence="1">The sequence shown here is derived from an EMBL/GenBank/DDBJ whole genome shotgun (WGS) entry which is preliminary data.</text>
</comment>